<gene>
    <name evidence="5" type="ordered locus">HCH_04293</name>
</gene>
<evidence type="ECO:0000256" key="2">
    <source>
        <dbReference type="ARBA" id="ARBA00022801"/>
    </source>
</evidence>
<proteinExistence type="predicted"/>
<organism evidence="5 6">
    <name type="scientific">Hahella chejuensis (strain KCTC 2396)</name>
    <dbReference type="NCBI Taxonomy" id="349521"/>
    <lineage>
        <taxon>Bacteria</taxon>
        <taxon>Pseudomonadati</taxon>
        <taxon>Pseudomonadota</taxon>
        <taxon>Gammaproteobacteria</taxon>
        <taxon>Oceanospirillales</taxon>
        <taxon>Hahellaceae</taxon>
        <taxon>Hahella</taxon>
    </lineage>
</organism>
<reference evidence="5 6" key="1">
    <citation type="journal article" date="2005" name="Nucleic Acids Res.">
        <title>Genomic blueprint of Hahella chejuensis, a marine microbe producing an algicidal agent.</title>
        <authorList>
            <person name="Jeong H."/>
            <person name="Yim J.H."/>
            <person name="Lee C."/>
            <person name="Choi S.-H."/>
            <person name="Park Y.K."/>
            <person name="Yoon S.H."/>
            <person name="Hur C.-G."/>
            <person name="Kang H.-Y."/>
            <person name="Kim D."/>
            <person name="Lee H.H."/>
            <person name="Park K.H."/>
            <person name="Park S.-H."/>
            <person name="Park H.-S."/>
            <person name="Lee H.K."/>
            <person name="Oh T.K."/>
            <person name="Kim J.F."/>
        </authorList>
    </citation>
    <scope>NUCLEOTIDE SEQUENCE [LARGE SCALE GENOMIC DNA]</scope>
    <source>
        <strain evidence="5 6">KCTC 2396</strain>
    </source>
</reference>
<accession>Q2SEC4</accession>
<keyword evidence="2" id="KW-0378">Hydrolase</keyword>
<dbReference type="HOGENOM" id="CLU_1011082_0_0_6"/>
<dbReference type="RefSeq" id="WP_011398067.1">
    <property type="nucleotide sequence ID" value="NC_007645.1"/>
</dbReference>
<dbReference type="GO" id="GO:0004252">
    <property type="term" value="F:serine-type endopeptidase activity"/>
    <property type="evidence" value="ECO:0007669"/>
    <property type="project" value="InterPro"/>
</dbReference>
<dbReference type="Proteomes" id="UP000000238">
    <property type="component" value="Chromosome"/>
</dbReference>
<feature type="domain" description="P/Homo B" evidence="4">
    <location>
        <begin position="59"/>
        <end position="139"/>
    </location>
</feature>
<keyword evidence="1" id="KW-0645">Protease</keyword>
<feature type="signal peptide" evidence="3">
    <location>
        <begin position="1"/>
        <end position="23"/>
    </location>
</feature>
<protein>
    <recommendedName>
        <fullName evidence="4">P/Homo B domain-containing protein</fullName>
    </recommendedName>
</protein>
<dbReference type="KEGG" id="hch:HCH_04293"/>
<keyword evidence="3" id="KW-0732">Signal</keyword>
<evidence type="ECO:0000256" key="3">
    <source>
        <dbReference type="SAM" id="SignalP"/>
    </source>
</evidence>
<dbReference type="OrthoDB" id="9807628at2"/>
<dbReference type="GO" id="GO:0006508">
    <property type="term" value="P:proteolysis"/>
    <property type="evidence" value="ECO:0007669"/>
    <property type="project" value="UniProtKB-KW"/>
</dbReference>
<sequence length="275" mass="29468">MALLRRLLLPALAALSFAPLAFAETFQYDVPTRIDRNAGSATWKEIVLPVSYVDSIESISVNLGLTDAKSINAVLTDPSGMMVGRFAGVVGAGEGSLSKQYVIDHTSIPEVSGNWTLRILAYGKSLDAPVTLDNWSITIDDGKSVGGDDAGDDQPDSPSIYTYDKASRIDRGAEGSAWKQFKLNVLFENNAQSVAVTLNFLDIKYVNAVLTGPSGTQLGRYTGKVGTGEGSVSKQYIIGPMDLAELQGDWTLTIMGYGKTYKAPVILDSWSVTVE</sequence>
<keyword evidence="6" id="KW-1185">Reference proteome</keyword>
<dbReference type="EMBL" id="CP000155">
    <property type="protein sequence ID" value="ABC31000.1"/>
    <property type="molecule type" value="Genomic_DNA"/>
</dbReference>
<feature type="chain" id="PRO_5004215343" description="P/Homo B domain-containing protein" evidence="3">
    <location>
        <begin position="24"/>
        <end position="275"/>
    </location>
</feature>
<dbReference type="Pfam" id="PF01483">
    <property type="entry name" value="P_proprotein"/>
    <property type="match status" value="1"/>
</dbReference>
<dbReference type="InterPro" id="IPR002884">
    <property type="entry name" value="P_dom"/>
</dbReference>
<evidence type="ECO:0000259" key="4">
    <source>
        <dbReference type="Pfam" id="PF01483"/>
    </source>
</evidence>
<name>Q2SEC4_HAHCH</name>
<evidence type="ECO:0000313" key="6">
    <source>
        <dbReference type="Proteomes" id="UP000000238"/>
    </source>
</evidence>
<evidence type="ECO:0000313" key="5">
    <source>
        <dbReference type="EMBL" id="ABC31000.1"/>
    </source>
</evidence>
<dbReference type="AlphaFoldDB" id="Q2SEC4"/>
<evidence type="ECO:0000256" key="1">
    <source>
        <dbReference type="ARBA" id="ARBA00022670"/>
    </source>
</evidence>